<keyword evidence="1" id="KW-0812">Transmembrane</keyword>
<name>A0AAN9FC80_CLITE</name>
<keyword evidence="3" id="KW-1185">Reference proteome</keyword>
<dbReference type="PANTHER" id="PTHR33474">
    <property type="entry name" value="TRANSMEMBRANE PROTEIN"/>
    <property type="match status" value="1"/>
</dbReference>
<protein>
    <recommendedName>
        <fullName evidence="4">Transmembrane protein</fullName>
    </recommendedName>
</protein>
<dbReference type="EMBL" id="JAYKXN010000007">
    <property type="protein sequence ID" value="KAK7271123.1"/>
    <property type="molecule type" value="Genomic_DNA"/>
</dbReference>
<proteinExistence type="predicted"/>
<keyword evidence="1" id="KW-0472">Membrane</keyword>
<gene>
    <name evidence="2" type="ORF">RJT34_26762</name>
</gene>
<evidence type="ECO:0000313" key="3">
    <source>
        <dbReference type="Proteomes" id="UP001359559"/>
    </source>
</evidence>
<evidence type="ECO:0000313" key="2">
    <source>
        <dbReference type="EMBL" id="KAK7271123.1"/>
    </source>
</evidence>
<sequence length="91" mass="10461">MEKNSLLKFLVINFLCLFYVVYVVAVPATRSTLTRKVDPFVLNDQSKEEMVMDLRNSDEKKEGLEDGRMMMDIADYTPTGPNHSHTPPRKP</sequence>
<evidence type="ECO:0008006" key="4">
    <source>
        <dbReference type="Google" id="ProtNLM"/>
    </source>
</evidence>
<accession>A0AAN9FC80</accession>
<organism evidence="2 3">
    <name type="scientific">Clitoria ternatea</name>
    <name type="common">Butterfly pea</name>
    <dbReference type="NCBI Taxonomy" id="43366"/>
    <lineage>
        <taxon>Eukaryota</taxon>
        <taxon>Viridiplantae</taxon>
        <taxon>Streptophyta</taxon>
        <taxon>Embryophyta</taxon>
        <taxon>Tracheophyta</taxon>
        <taxon>Spermatophyta</taxon>
        <taxon>Magnoliopsida</taxon>
        <taxon>eudicotyledons</taxon>
        <taxon>Gunneridae</taxon>
        <taxon>Pentapetalae</taxon>
        <taxon>rosids</taxon>
        <taxon>fabids</taxon>
        <taxon>Fabales</taxon>
        <taxon>Fabaceae</taxon>
        <taxon>Papilionoideae</taxon>
        <taxon>50 kb inversion clade</taxon>
        <taxon>NPAAA clade</taxon>
        <taxon>indigoferoid/millettioid clade</taxon>
        <taxon>Phaseoleae</taxon>
        <taxon>Clitoria</taxon>
    </lineage>
</organism>
<dbReference type="Proteomes" id="UP001359559">
    <property type="component" value="Unassembled WGS sequence"/>
</dbReference>
<comment type="caution">
    <text evidence="2">The sequence shown here is derived from an EMBL/GenBank/DDBJ whole genome shotgun (WGS) entry which is preliminary data.</text>
</comment>
<dbReference type="PANTHER" id="PTHR33474:SF18">
    <property type="entry name" value="PROTEIN, PUTATIVE-RELATED"/>
    <property type="match status" value="1"/>
</dbReference>
<reference evidence="2 3" key="1">
    <citation type="submission" date="2024-01" db="EMBL/GenBank/DDBJ databases">
        <title>The genomes of 5 underutilized Papilionoideae crops provide insights into root nodulation and disease resistance.</title>
        <authorList>
            <person name="Yuan L."/>
        </authorList>
    </citation>
    <scope>NUCLEOTIDE SEQUENCE [LARGE SCALE GENOMIC DNA]</scope>
    <source>
        <strain evidence="2">LY-2023</strain>
        <tissue evidence="2">Leaf</tissue>
    </source>
</reference>
<feature type="transmembrane region" description="Helical" evidence="1">
    <location>
        <begin position="6"/>
        <end position="26"/>
    </location>
</feature>
<keyword evidence="1" id="KW-1133">Transmembrane helix</keyword>
<evidence type="ECO:0000256" key="1">
    <source>
        <dbReference type="SAM" id="Phobius"/>
    </source>
</evidence>
<dbReference type="AlphaFoldDB" id="A0AAN9FC80"/>